<dbReference type="Proteomes" id="UP000001744">
    <property type="component" value="Unassembled WGS sequence"/>
</dbReference>
<feature type="transmembrane region" description="Helical" evidence="6">
    <location>
        <begin position="289"/>
        <end position="306"/>
    </location>
</feature>
<feature type="domain" description="L-type lectin-like" evidence="8">
    <location>
        <begin position="27"/>
        <end position="252"/>
    </location>
</feature>
<dbReference type="JaponicusDB" id="SJAG_01991"/>
<keyword evidence="10" id="KW-1185">Reference proteome</keyword>
<evidence type="ECO:0000256" key="2">
    <source>
        <dbReference type="ARBA" id="ARBA00022692"/>
    </source>
</evidence>
<evidence type="ECO:0000256" key="4">
    <source>
        <dbReference type="ARBA" id="ARBA00022989"/>
    </source>
</evidence>
<keyword evidence="5 6" id="KW-0472">Membrane</keyword>
<evidence type="ECO:0000259" key="8">
    <source>
        <dbReference type="PROSITE" id="PS51328"/>
    </source>
</evidence>
<dbReference type="PROSITE" id="PS51328">
    <property type="entry name" value="L_LECTIN_LIKE"/>
    <property type="match status" value="1"/>
</dbReference>
<feature type="signal peptide" evidence="7">
    <location>
        <begin position="1"/>
        <end position="23"/>
    </location>
</feature>
<protein>
    <submittedName>
        <fullName evidence="9">Lectin family glycoprotein receptor</fullName>
    </submittedName>
</protein>
<dbReference type="STRING" id="402676.B6JZF3"/>
<sequence>MNPVALFSIIFYAFSSLFKLSYAQPGTRKLSSMTLEKPYIDHGMRNLWWEYGGNTVVDRKNGVLLTQDLSEQHGWISSRLPAPARSFVIDFEVKIHGLGTTVYGDGMGIFLTEERAKTGPVFGFADEFTGYGIFIDTYNNNRPRTAFPYVMAMKGDGKTKYDVENDGKANEIGGCSARRFRNSRVATKGRITYRKDLKKLSLDLAYLEKDVYVSCFELEDVELPQTTFLSFSAHTGEVSDYHEVISVVTHELTDENKDAAASPAANSQPVVDTPINNAPKVKGSSWKKPVILVLFFLILVFGFMAYRSYTQQRMRRTSVL</sequence>
<dbReference type="Gene3D" id="2.60.120.200">
    <property type="match status" value="1"/>
</dbReference>
<dbReference type="EMBL" id="KE651168">
    <property type="protein sequence ID" value="EEB06921.1"/>
    <property type="molecule type" value="Genomic_DNA"/>
</dbReference>
<dbReference type="SUPFAM" id="SSF49899">
    <property type="entry name" value="Concanavalin A-like lectins/glucanases"/>
    <property type="match status" value="1"/>
</dbReference>
<evidence type="ECO:0000256" key="3">
    <source>
        <dbReference type="ARBA" id="ARBA00022729"/>
    </source>
</evidence>
<keyword evidence="9" id="KW-0675">Receptor</keyword>
<dbReference type="OrthoDB" id="270293at2759"/>
<comment type="subcellular location">
    <subcellularLocation>
        <location evidence="1">Membrane</location>
        <topology evidence="1">Single-pass type I membrane protein</topology>
    </subcellularLocation>
</comment>
<evidence type="ECO:0000256" key="5">
    <source>
        <dbReference type="ARBA" id="ARBA00023136"/>
    </source>
</evidence>
<dbReference type="GO" id="GO:0006888">
    <property type="term" value="P:endoplasmic reticulum to Golgi vesicle-mediated transport"/>
    <property type="evidence" value="ECO:0000318"/>
    <property type="project" value="GO_Central"/>
</dbReference>
<dbReference type="GO" id="GO:0000139">
    <property type="term" value="C:Golgi membrane"/>
    <property type="evidence" value="ECO:0000318"/>
    <property type="project" value="GO_Central"/>
</dbReference>
<dbReference type="CDD" id="cd07308">
    <property type="entry name" value="lectin_leg-like"/>
    <property type="match status" value="1"/>
</dbReference>
<dbReference type="GO" id="GO:0005789">
    <property type="term" value="C:endoplasmic reticulum membrane"/>
    <property type="evidence" value="ECO:0000318"/>
    <property type="project" value="GO_Central"/>
</dbReference>
<dbReference type="PANTHER" id="PTHR12223:SF45">
    <property type="entry name" value="RE50040P"/>
    <property type="match status" value="1"/>
</dbReference>
<dbReference type="PANTHER" id="PTHR12223">
    <property type="entry name" value="VESICULAR MANNOSE-BINDING LECTIN"/>
    <property type="match status" value="1"/>
</dbReference>
<keyword evidence="4 6" id="KW-1133">Transmembrane helix</keyword>
<dbReference type="GeneID" id="7049977"/>
<keyword evidence="2 6" id="KW-0812">Transmembrane</keyword>
<dbReference type="GO" id="GO:0005537">
    <property type="term" value="F:D-mannose binding"/>
    <property type="evidence" value="ECO:0000318"/>
    <property type="project" value="GO_Central"/>
</dbReference>
<name>B6JZF3_SCHJY</name>
<evidence type="ECO:0000256" key="7">
    <source>
        <dbReference type="SAM" id="SignalP"/>
    </source>
</evidence>
<evidence type="ECO:0000313" key="9">
    <source>
        <dbReference type="EMBL" id="EEB06921.1"/>
    </source>
</evidence>
<feature type="chain" id="PRO_5002847338" evidence="7">
    <location>
        <begin position="24"/>
        <end position="320"/>
    </location>
</feature>
<dbReference type="OMA" id="GCTADIR"/>
<dbReference type="InterPro" id="IPR005052">
    <property type="entry name" value="Lectin_leg"/>
</dbReference>
<reference evidence="9 10" key="1">
    <citation type="journal article" date="2011" name="Science">
        <title>Comparative functional genomics of the fission yeasts.</title>
        <authorList>
            <person name="Rhind N."/>
            <person name="Chen Z."/>
            <person name="Yassour M."/>
            <person name="Thompson D.A."/>
            <person name="Haas B.J."/>
            <person name="Habib N."/>
            <person name="Wapinski I."/>
            <person name="Roy S."/>
            <person name="Lin M.F."/>
            <person name="Heiman D.I."/>
            <person name="Young S.K."/>
            <person name="Furuya K."/>
            <person name="Guo Y."/>
            <person name="Pidoux A."/>
            <person name="Chen H.M."/>
            <person name="Robbertse B."/>
            <person name="Goldberg J.M."/>
            <person name="Aoki K."/>
            <person name="Bayne E.H."/>
            <person name="Berlin A.M."/>
            <person name="Desjardins C.A."/>
            <person name="Dobbs E."/>
            <person name="Dukaj L."/>
            <person name="Fan L."/>
            <person name="FitzGerald M.G."/>
            <person name="French C."/>
            <person name="Gujja S."/>
            <person name="Hansen K."/>
            <person name="Keifenheim D."/>
            <person name="Levin J.Z."/>
            <person name="Mosher R.A."/>
            <person name="Mueller C.A."/>
            <person name="Pfiffner J."/>
            <person name="Priest M."/>
            <person name="Russ C."/>
            <person name="Smialowska A."/>
            <person name="Swoboda P."/>
            <person name="Sykes S.M."/>
            <person name="Vaughn M."/>
            <person name="Vengrova S."/>
            <person name="Yoder R."/>
            <person name="Zeng Q."/>
            <person name="Allshire R."/>
            <person name="Baulcombe D."/>
            <person name="Birren B.W."/>
            <person name="Brown W."/>
            <person name="Ekwall K."/>
            <person name="Kellis M."/>
            <person name="Leatherwood J."/>
            <person name="Levin H."/>
            <person name="Margalit H."/>
            <person name="Martienssen R."/>
            <person name="Nieduszynski C.A."/>
            <person name="Spatafora J.W."/>
            <person name="Friedman N."/>
            <person name="Dalgaard J.Z."/>
            <person name="Baumann P."/>
            <person name="Niki H."/>
            <person name="Regev A."/>
            <person name="Nusbaum C."/>
        </authorList>
    </citation>
    <scope>NUCLEOTIDE SEQUENCE [LARGE SCALE GENOMIC DNA]</scope>
    <source>
        <strain evidence="10">yFS275 / FY16936</strain>
    </source>
</reference>
<dbReference type="HOGENOM" id="CLU_041093_1_1_1"/>
<evidence type="ECO:0000256" key="1">
    <source>
        <dbReference type="ARBA" id="ARBA00004479"/>
    </source>
</evidence>
<evidence type="ECO:0000313" key="10">
    <source>
        <dbReference type="Proteomes" id="UP000001744"/>
    </source>
</evidence>
<proteinExistence type="predicted"/>
<dbReference type="GO" id="GO:0005793">
    <property type="term" value="C:endoplasmic reticulum-Golgi intermediate compartment"/>
    <property type="evidence" value="ECO:0000318"/>
    <property type="project" value="GO_Central"/>
</dbReference>
<dbReference type="AlphaFoldDB" id="B6JZF3"/>
<dbReference type="eggNOG" id="KOG3839">
    <property type="taxonomic scope" value="Eukaryota"/>
</dbReference>
<dbReference type="InterPro" id="IPR013320">
    <property type="entry name" value="ConA-like_dom_sf"/>
</dbReference>
<dbReference type="InterPro" id="IPR051136">
    <property type="entry name" value="Intracellular_Lectin-GPT"/>
</dbReference>
<keyword evidence="3 7" id="KW-0732">Signal</keyword>
<accession>B6JZF3</accession>
<dbReference type="GO" id="GO:0030134">
    <property type="term" value="C:COPII-coated ER to Golgi transport vesicle"/>
    <property type="evidence" value="ECO:0000318"/>
    <property type="project" value="GO_Central"/>
</dbReference>
<organism evidence="9 10">
    <name type="scientific">Schizosaccharomyces japonicus (strain yFS275 / FY16936)</name>
    <name type="common">Fission yeast</name>
    <dbReference type="NCBI Taxonomy" id="402676"/>
    <lineage>
        <taxon>Eukaryota</taxon>
        <taxon>Fungi</taxon>
        <taxon>Dikarya</taxon>
        <taxon>Ascomycota</taxon>
        <taxon>Taphrinomycotina</taxon>
        <taxon>Schizosaccharomycetes</taxon>
        <taxon>Schizosaccharomycetales</taxon>
        <taxon>Schizosaccharomycetaceae</taxon>
        <taxon>Schizosaccharomyces</taxon>
    </lineage>
</organism>
<evidence type="ECO:0000256" key="6">
    <source>
        <dbReference type="SAM" id="Phobius"/>
    </source>
</evidence>
<dbReference type="Pfam" id="PF03388">
    <property type="entry name" value="Lectin_leg-like"/>
    <property type="match status" value="1"/>
</dbReference>
<dbReference type="RefSeq" id="XP_002173214.1">
    <property type="nucleotide sequence ID" value="XM_002173178.2"/>
</dbReference>
<dbReference type="VEuPathDB" id="FungiDB:SJAG_01991"/>
<gene>
    <name evidence="9" type="ORF">SJAG_01991</name>
</gene>